<evidence type="ECO:0000256" key="9">
    <source>
        <dbReference type="HAMAP-Rule" id="MF_00061"/>
    </source>
</evidence>
<dbReference type="Gene3D" id="3.30.230.10">
    <property type="match status" value="1"/>
</dbReference>
<comment type="catalytic activity">
    <reaction evidence="9">
        <text>4-CDP-2-C-methyl-D-erythritol + ATP = 4-CDP-2-C-methyl-D-erythritol 2-phosphate + ADP + H(+)</text>
        <dbReference type="Rhea" id="RHEA:18437"/>
        <dbReference type="ChEBI" id="CHEBI:15378"/>
        <dbReference type="ChEBI" id="CHEBI:30616"/>
        <dbReference type="ChEBI" id="CHEBI:57823"/>
        <dbReference type="ChEBI" id="CHEBI:57919"/>
        <dbReference type="ChEBI" id="CHEBI:456216"/>
        <dbReference type="EC" id="2.7.1.148"/>
    </reaction>
</comment>
<dbReference type="PANTHER" id="PTHR43527">
    <property type="entry name" value="4-DIPHOSPHOCYTIDYL-2-C-METHYL-D-ERYTHRITOL KINASE, CHLOROPLASTIC"/>
    <property type="match status" value="1"/>
</dbReference>
<evidence type="ECO:0000313" key="12">
    <source>
        <dbReference type="EMBL" id="CDZ24484.1"/>
    </source>
</evidence>
<feature type="domain" description="GHMP kinase N-terminal" evidence="10">
    <location>
        <begin position="46"/>
        <end position="124"/>
    </location>
</feature>
<dbReference type="InterPro" id="IPR013750">
    <property type="entry name" value="GHMP_kinase_C_dom"/>
</dbReference>
<evidence type="ECO:0000256" key="6">
    <source>
        <dbReference type="ARBA" id="ARBA00022777"/>
    </source>
</evidence>
<dbReference type="EC" id="2.7.1.148" evidence="2 9"/>
<comment type="caution">
    <text evidence="9">Lacks conserved residue(s) required for the propagation of feature annotation.</text>
</comment>
<feature type="binding site" evidence="9">
    <location>
        <begin position="74"/>
        <end position="84"/>
    </location>
    <ligand>
        <name>ATP</name>
        <dbReference type="ChEBI" id="CHEBI:30616"/>
    </ligand>
</feature>
<dbReference type="HAMAP" id="MF_00061">
    <property type="entry name" value="IspE"/>
    <property type="match status" value="1"/>
</dbReference>
<evidence type="ECO:0000259" key="10">
    <source>
        <dbReference type="Pfam" id="PF00288"/>
    </source>
</evidence>
<feature type="active site" evidence="9">
    <location>
        <position position="116"/>
    </location>
</feature>
<dbReference type="PIRSF" id="PIRSF010376">
    <property type="entry name" value="IspE"/>
    <property type="match status" value="1"/>
</dbReference>
<accession>A0A078KTP8</accession>
<dbReference type="UniPathway" id="UPA00056">
    <property type="reaction ID" value="UER00094"/>
</dbReference>
<keyword evidence="5 9" id="KW-0547">Nucleotide-binding</keyword>
<keyword evidence="13" id="KW-1185">Reference proteome</keyword>
<evidence type="ECO:0000256" key="4">
    <source>
        <dbReference type="ARBA" id="ARBA00022679"/>
    </source>
</evidence>
<evidence type="ECO:0000256" key="3">
    <source>
        <dbReference type="ARBA" id="ARBA00017473"/>
    </source>
</evidence>
<dbReference type="STRING" id="29343.CCDG5_1370"/>
<comment type="function">
    <text evidence="9">Catalyzes the phosphorylation of the position 2 hydroxy group of 4-diphosphocytidyl-2C-methyl-D-erythritol.</text>
</comment>
<protein>
    <recommendedName>
        <fullName evidence="3 9">4-diphosphocytidyl-2-C-methyl-D-erythritol kinase</fullName>
        <shortName evidence="9">CMK</shortName>
        <ecNumber evidence="2 9">2.7.1.148</ecNumber>
    </recommendedName>
    <alternativeName>
        <fullName evidence="8 9">4-(cytidine-5'-diphospho)-2-C-methyl-D-erythritol kinase</fullName>
    </alternativeName>
</protein>
<dbReference type="Pfam" id="PF00288">
    <property type="entry name" value="GHMP_kinases_N"/>
    <property type="match status" value="1"/>
</dbReference>
<comment type="pathway">
    <text evidence="9">Isoprenoid biosynthesis; isopentenyl diphosphate biosynthesis via DXP pathway; isopentenyl diphosphate from 1-deoxy-D-xylulose 5-phosphate: step 3/6.</text>
</comment>
<dbReference type="GO" id="GO:0050515">
    <property type="term" value="F:4-(cytidine 5'-diphospho)-2-C-methyl-D-erythritol kinase activity"/>
    <property type="evidence" value="ECO:0007669"/>
    <property type="project" value="UniProtKB-UniRule"/>
</dbReference>
<dbReference type="GO" id="GO:0016114">
    <property type="term" value="P:terpenoid biosynthetic process"/>
    <property type="evidence" value="ECO:0007669"/>
    <property type="project" value="UniProtKB-UniRule"/>
</dbReference>
<dbReference type="Pfam" id="PF08544">
    <property type="entry name" value="GHMP_kinases_C"/>
    <property type="match status" value="1"/>
</dbReference>
<dbReference type="GO" id="GO:0005524">
    <property type="term" value="F:ATP binding"/>
    <property type="evidence" value="ECO:0007669"/>
    <property type="project" value="UniProtKB-UniRule"/>
</dbReference>
<dbReference type="NCBIfam" id="TIGR00154">
    <property type="entry name" value="ispE"/>
    <property type="match status" value="1"/>
</dbReference>
<evidence type="ECO:0000256" key="8">
    <source>
        <dbReference type="ARBA" id="ARBA00032554"/>
    </source>
</evidence>
<gene>
    <name evidence="9" type="primary">ispE</name>
    <name evidence="12" type="ORF">CCDG5_1370</name>
</gene>
<comment type="similarity">
    <text evidence="1 9">Belongs to the GHMP kinase family. IspE subfamily.</text>
</comment>
<keyword evidence="9" id="KW-0414">Isoprene biosynthesis</keyword>
<dbReference type="GO" id="GO:0019288">
    <property type="term" value="P:isopentenyl diphosphate biosynthetic process, methylerythritol 4-phosphate pathway"/>
    <property type="evidence" value="ECO:0007669"/>
    <property type="project" value="UniProtKB-UniRule"/>
</dbReference>
<keyword evidence="6 9" id="KW-0418">Kinase</keyword>
<reference evidence="13" key="1">
    <citation type="submission" date="2014-07" db="EMBL/GenBank/DDBJ databases">
        <authorList>
            <person name="Wibberg D."/>
        </authorList>
    </citation>
    <scope>NUCLEOTIDE SEQUENCE [LARGE SCALE GENOMIC DNA]</scope>
    <source>
        <strain evidence="13">DG5</strain>
    </source>
</reference>
<dbReference type="AlphaFoldDB" id="A0A078KTP8"/>
<dbReference type="PANTHER" id="PTHR43527:SF2">
    <property type="entry name" value="4-DIPHOSPHOCYTIDYL-2-C-METHYL-D-ERYTHRITOL KINASE, CHLOROPLASTIC"/>
    <property type="match status" value="1"/>
</dbReference>
<evidence type="ECO:0000256" key="2">
    <source>
        <dbReference type="ARBA" id="ARBA00012052"/>
    </source>
</evidence>
<dbReference type="Gene3D" id="3.30.70.890">
    <property type="entry name" value="GHMP kinase, C-terminal domain"/>
    <property type="match status" value="1"/>
</dbReference>
<dbReference type="HOGENOM" id="CLU_053057_1_1_9"/>
<name>A0A078KTP8_9FIRM</name>
<feature type="domain" description="GHMP kinase C-terminal" evidence="11">
    <location>
        <begin position="178"/>
        <end position="241"/>
    </location>
</feature>
<evidence type="ECO:0000313" key="13">
    <source>
        <dbReference type="Proteomes" id="UP000032431"/>
    </source>
</evidence>
<keyword evidence="4 9" id="KW-0808">Transferase</keyword>
<dbReference type="KEGG" id="ccel:CCDG5_1370"/>
<keyword evidence="7 9" id="KW-0067">ATP-binding</keyword>
<dbReference type="InterPro" id="IPR006204">
    <property type="entry name" value="GHMP_kinase_N_dom"/>
</dbReference>
<sequence length="266" mass="28209">MGRRPDGYHELSTIMQSVDISDTVSIHRDSVISVDCSDPTLCGSDNLAYRAAALFFEAAGISEGAKIEIQKQIPKAAGLAGGSADAAAVIVGLNVLYETGYDLNKLCELGVKAGADVPFCIVGGTLLARGIGEKLSEVPPLPDCCIVVVKKGEKASTGSLYAQFDEHGARKRPDNVAMLKALEAKDIKEIGRCLCNVFEELVPESYATKQLMLEYGAVGSALSGSGPSVFGIFEDIEKAKNCHKNFDQFSKICSPARSGCDIIRVV</sequence>
<evidence type="ECO:0000256" key="5">
    <source>
        <dbReference type="ARBA" id="ARBA00022741"/>
    </source>
</evidence>
<dbReference type="SUPFAM" id="SSF55060">
    <property type="entry name" value="GHMP Kinase, C-terminal domain"/>
    <property type="match status" value="1"/>
</dbReference>
<dbReference type="Proteomes" id="UP000032431">
    <property type="component" value="Chromosome I"/>
</dbReference>
<dbReference type="InterPro" id="IPR004424">
    <property type="entry name" value="IspE"/>
</dbReference>
<dbReference type="PATRIC" id="fig|29343.3.peg.1443"/>
<dbReference type="InterPro" id="IPR014721">
    <property type="entry name" value="Ribsml_uS5_D2-typ_fold_subgr"/>
</dbReference>
<dbReference type="EMBL" id="LM995447">
    <property type="protein sequence ID" value="CDZ24484.1"/>
    <property type="molecule type" value="Genomic_DNA"/>
</dbReference>
<dbReference type="InterPro" id="IPR036554">
    <property type="entry name" value="GHMP_kinase_C_sf"/>
</dbReference>
<proteinExistence type="inferred from homology"/>
<evidence type="ECO:0000256" key="7">
    <source>
        <dbReference type="ARBA" id="ARBA00022840"/>
    </source>
</evidence>
<evidence type="ECO:0000259" key="11">
    <source>
        <dbReference type="Pfam" id="PF08544"/>
    </source>
</evidence>
<dbReference type="PRINTS" id="PR00958">
    <property type="entry name" value="HOMSERKINASE"/>
</dbReference>
<organism evidence="12 13">
    <name type="scientific">[Clostridium] cellulosi</name>
    <dbReference type="NCBI Taxonomy" id="29343"/>
    <lineage>
        <taxon>Bacteria</taxon>
        <taxon>Bacillati</taxon>
        <taxon>Bacillota</taxon>
        <taxon>Clostridia</taxon>
        <taxon>Eubacteriales</taxon>
        <taxon>Oscillospiraceae</taxon>
        <taxon>Oscillospiraceae incertae sedis</taxon>
    </lineage>
</organism>
<dbReference type="InterPro" id="IPR020568">
    <property type="entry name" value="Ribosomal_Su5_D2-typ_SF"/>
</dbReference>
<dbReference type="SUPFAM" id="SSF54211">
    <property type="entry name" value="Ribosomal protein S5 domain 2-like"/>
    <property type="match status" value="1"/>
</dbReference>
<evidence type="ECO:0000256" key="1">
    <source>
        <dbReference type="ARBA" id="ARBA00009684"/>
    </source>
</evidence>